<dbReference type="Proteomes" id="UP000070282">
    <property type="component" value="Unassembled WGS sequence"/>
</dbReference>
<dbReference type="PANTHER" id="PTHR39339:SF1">
    <property type="entry name" value="CHAD DOMAIN-CONTAINING PROTEIN"/>
    <property type="match status" value="1"/>
</dbReference>
<dbReference type="InterPro" id="IPR029033">
    <property type="entry name" value="His_PPase_superfam"/>
</dbReference>
<reference evidence="4" key="2">
    <citation type="submission" date="2015-12" db="EMBL/GenBank/DDBJ databases">
        <authorList>
            <person name="Lima A."/>
            <person name="Farahani Zayas N."/>
            <person name="Castro Da Silva M.A."/>
            <person name="Cabral A."/>
            <person name="Pessatti M.L."/>
        </authorList>
    </citation>
    <scope>NUCLEOTIDE SEQUENCE [LARGE SCALE GENOMIC DNA]</scope>
    <source>
        <strain evidence="4">LAMA 842</strain>
    </source>
</reference>
<feature type="domain" description="CHAD" evidence="1">
    <location>
        <begin position="180"/>
        <end position="449"/>
    </location>
</feature>
<dbReference type="SMART" id="SM00880">
    <property type="entry name" value="CHAD"/>
    <property type="match status" value="1"/>
</dbReference>
<dbReference type="CDD" id="cd07067">
    <property type="entry name" value="HP_PGM_like"/>
    <property type="match status" value="1"/>
</dbReference>
<dbReference type="EMBL" id="LOCO01000003">
    <property type="protein sequence ID" value="KXO11302.1"/>
    <property type="molecule type" value="Genomic_DNA"/>
</dbReference>
<evidence type="ECO:0000313" key="4">
    <source>
        <dbReference type="Proteomes" id="UP000070282"/>
    </source>
</evidence>
<dbReference type="Gene3D" id="3.40.50.1240">
    <property type="entry name" value="Phosphoglycerate mutase-like"/>
    <property type="match status" value="1"/>
</dbReference>
<dbReference type="SUPFAM" id="SSF53254">
    <property type="entry name" value="Phosphoglycerate mutase-like"/>
    <property type="match status" value="1"/>
</dbReference>
<evidence type="ECO:0000313" key="2">
    <source>
        <dbReference type="EMBL" id="KXO10637.1"/>
    </source>
</evidence>
<dbReference type="SMART" id="SM00855">
    <property type="entry name" value="PGAM"/>
    <property type="match status" value="1"/>
</dbReference>
<dbReference type="InterPro" id="IPR013078">
    <property type="entry name" value="His_Pase_superF_clade-1"/>
</dbReference>
<protein>
    <recommendedName>
        <fullName evidence="1">CHAD domain-containing protein</fullName>
    </recommendedName>
</protein>
<dbReference type="RefSeq" id="WP_061331179.1">
    <property type="nucleotide sequence ID" value="NZ_LOCO01000003.1"/>
</dbReference>
<dbReference type="PROSITE" id="PS51708">
    <property type="entry name" value="CHAD"/>
    <property type="match status" value="1"/>
</dbReference>
<dbReference type="Gene3D" id="1.40.20.10">
    <property type="entry name" value="CHAD domain"/>
    <property type="match status" value="1"/>
</dbReference>
<dbReference type="Pfam" id="PF00300">
    <property type="entry name" value="His_Phos_1"/>
    <property type="match status" value="1"/>
</dbReference>
<proteinExistence type="predicted"/>
<evidence type="ECO:0000313" key="3">
    <source>
        <dbReference type="EMBL" id="KXO11302.1"/>
    </source>
</evidence>
<dbReference type="EMBL" id="LOCO01000005">
    <property type="protein sequence ID" value="KXO10637.1"/>
    <property type="molecule type" value="Genomic_DNA"/>
</dbReference>
<dbReference type="AlphaFoldDB" id="A0A137SFW2"/>
<comment type="caution">
    <text evidence="3">The sequence shown here is derived from an EMBL/GenBank/DDBJ whole genome shotgun (WGS) entry which is preliminary data.</text>
</comment>
<organism evidence="3 4">
    <name type="scientific">Marinobacter excellens LAMA 842</name>
    <dbReference type="NCBI Taxonomy" id="1306954"/>
    <lineage>
        <taxon>Bacteria</taxon>
        <taxon>Pseudomonadati</taxon>
        <taxon>Pseudomonadota</taxon>
        <taxon>Gammaproteobacteria</taxon>
        <taxon>Pseudomonadales</taxon>
        <taxon>Marinobacteraceae</taxon>
        <taxon>Marinobacter</taxon>
    </lineage>
</organism>
<dbReference type="InterPro" id="IPR038186">
    <property type="entry name" value="CHAD_dom_sf"/>
</dbReference>
<reference evidence="3" key="1">
    <citation type="submission" date="2015-12" db="EMBL/GenBank/DDBJ databases">
        <authorList>
            <person name="Shamseldin A."/>
            <person name="Moawad H."/>
            <person name="Abd El-Rahim W.M."/>
            <person name="Sadowsky M.J."/>
        </authorList>
    </citation>
    <scope>NUCLEOTIDE SEQUENCE [LARGE SCALE GENOMIC DNA]</scope>
    <source>
        <strain evidence="3">LAMA 842</strain>
    </source>
</reference>
<name>A0A137SFW2_9GAMM</name>
<keyword evidence="4" id="KW-1185">Reference proteome</keyword>
<evidence type="ECO:0000259" key="1">
    <source>
        <dbReference type="PROSITE" id="PS51708"/>
    </source>
</evidence>
<accession>A0A137SFW2</accession>
<dbReference type="Pfam" id="PF05235">
    <property type="entry name" value="CHAD"/>
    <property type="match status" value="1"/>
</dbReference>
<dbReference type="PATRIC" id="fig|1306954.6.peg.2298"/>
<dbReference type="PANTHER" id="PTHR39339">
    <property type="entry name" value="SLR1444 PROTEIN"/>
    <property type="match status" value="1"/>
</dbReference>
<dbReference type="InterPro" id="IPR007899">
    <property type="entry name" value="CHAD_dom"/>
</dbReference>
<gene>
    <name evidence="2" type="ORF">J122_1251</name>
    <name evidence="3" type="ORF">J122_745</name>
</gene>
<sequence>MKHLFLIRHAKSSWDNDNLSDKDRPLNPRGEQQLAPLGRALLRYGAMAGEIHASPALRAQQTLKGILPSSISEAQIYTNPELYTFDYRRLLQWLQNCDDQSQTLAIVGHNPALMELAATLVPHAPFELPTASFIHIRLPIKHWRKLGNREGRLETFLTPVDFSFEAFNRKNQKRHKSAGKATIKDTPSVLLGQAESLNQLHRGVMLGLDDEFLHQYRIALRRSRAVAESLAEVTGNKSLKSHISHLKRHAQATSNLRDLHVFSQDLPQLCSNQPELLRALEQWVCARVDKEQKKLAKRLASKRYRQSLHSWENELQSRQFRKLIDKLSTGDIQNSVEHRLRMFNRKTAELLHDAPDEDIHNLRKLLKRIRYLMELDIDSWKSALKTLRKRQDLYGRFQDLHVQIELVSRFASNHPDDPNGALQALLDYLAVEKDDTRRLILSIGGLKAG</sequence>